<protein>
    <submittedName>
        <fullName evidence="1">Uncharacterized protein</fullName>
    </submittedName>
</protein>
<sequence>MRSLKAKDLLTAIQVDAAGELKKLSSYTYVFVKDGDKQTNHLRIKTEESKIILQKQQNQVLTLNELIKVLNTAKESEIYVEDELVFGYKLVKQGISLG</sequence>
<gene>
    <name evidence="1" type="ORF">P7D43_02175</name>
</gene>
<organism evidence="1 2">
    <name type="scientific">Enterococcus avium</name>
    <name type="common">Streptococcus avium</name>
    <dbReference type="NCBI Taxonomy" id="33945"/>
    <lineage>
        <taxon>Bacteria</taxon>
        <taxon>Bacillati</taxon>
        <taxon>Bacillota</taxon>
        <taxon>Bacilli</taxon>
        <taxon>Lactobacillales</taxon>
        <taxon>Enterococcaceae</taxon>
        <taxon>Enterococcus</taxon>
    </lineage>
</organism>
<dbReference type="AlphaFoldDB" id="A0AAW8S956"/>
<dbReference type="EMBL" id="JARPWH010000004">
    <property type="protein sequence ID" value="MDT2401166.1"/>
    <property type="molecule type" value="Genomic_DNA"/>
</dbReference>
<name>A0AAW8S956_ENTAV</name>
<proteinExistence type="predicted"/>
<dbReference type="Proteomes" id="UP001260773">
    <property type="component" value="Unassembled WGS sequence"/>
</dbReference>
<evidence type="ECO:0000313" key="1">
    <source>
        <dbReference type="EMBL" id="MDT2401166.1"/>
    </source>
</evidence>
<evidence type="ECO:0000313" key="2">
    <source>
        <dbReference type="Proteomes" id="UP001260773"/>
    </source>
</evidence>
<accession>A0AAW8S956</accession>
<dbReference type="RefSeq" id="WP_227655686.1">
    <property type="nucleotide sequence ID" value="NZ_JAHLOU010000005.1"/>
</dbReference>
<reference evidence="1" key="1">
    <citation type="submission" date="2023-03" db="EMBL/GenBank/DDBJ databases">
        <authorList>
            <person name="Shen W."/>
            <person name="Cai J."/>
        </authorList>
    </citation>
    <scope>NUCLEOTIDE SEQUENCE</scope>
    <source>
        <strain evidence="1">P33-2</strain>
    </source>
</reference>
<comment type="caution">
    <text evidence="1">The sequence shown here is derived from an EMBL/GenBank/DDBJ whole genome shotgun (WGS) entry which is preliminary data.</text>
</comment>